<accession>A0A7X5UC82</accession>
<evidence type="ECO:0000313" key="11">
    <source>
        <dbReference type="EMBL" id="NII07652.1"/>
    </source>
</evidence>
<keyword evidence="6 10" id="KW-0812">Transmembrane</keyword>
<protein>
    <recommendedName>
        <fullName evidence="10">Flagellar protein FliL</fullName>
    </recommendedName>
</protein>
<evidence type="ECO:0000256" key="4">
    <source>
        <dbReference type="ARBA" id="ARBA00022475"/>
    </source>
</evidence>
<keyword evidence="11" id="KW-0282">Flagellum</keyword>
<keyword evidence="10" id="KW-0997">Cell inner membrane</keyword>
<comment type="subcellular location">
    <subcellularLocation>
        <location evidence="10">Cell inner membrane</location>
    </subcellularLocation>
    <subcellularLocation>
        <location evidence="2">Cell membrane</location>
        <topology evidence="2">Single-pass membrane protein</topology>
    </subcellularLocation>
</comment>
<evidence type="ECO:0000256" key="7">
    <source>
        <dbReference type="ARBA" id="ARBA00022779"/>
    </source>
</evidence>
<evidence type="ECO:0000256" key="10">
    <source>
        <dbReference type="RuleBase" id="RU364125"/>
    </source>
</evidence>
<organism evidence="11 12">
    <name type="scientific">Luteibacter anthropi</name>
    <dbReference type="NCBI Taxonomy" id="564369"/>
    <lineage>
        <taxon>Bacteria</taxon>
        <taxon>Pseudomonadati</taxon>
        <taxon>Pseudomonadota</taxon>
        <taxon>Gammaproteobacteria</taxon>
        <taxon>Lysobacterales</taxon>
        <taxon>Rhodanobacteraceae</taxon>
        <taxon>Luteibacter</taxon>
    </lineage>
</organism>
<sequence length="167" mass="17703">MAAAPKDTAEGATAPKKKGKGKLLLVGALIVLVAGGAGGYFMMKSGHGKPGETTTADANRSRPAIYLQLDPAFVVNFQDDTALRFLQVGVNVMSHDADAIAAVKEADPEIRNALLMLFSAQDVKTLSDVKGKQKLQASALAEVQRILKEKIGRPGVDAVYFTSFIMQ</sequence>
<dbReference type="GO" id="GO:0009425">
    <property type="term" value="C:bacterial-type flagellum basal body"/>
    <property type="evidence" value="ECO:0007669"/>
    <property type="project" value="InterPro"/>
</dbReference>
<evidence type="ECO:0000256" key="2">
    <source>
        <dbReference type="ARBA" id="ARBA00004162"/>
    </source>
</evidence>
<dbReference type="GO" id="GO:0005886">
    <property type="term" value="C:plasma membrane"/>
    <property type="evidence" value="ECO:0007669"/>
    <property type="project" value="UniProtKB-SubCell"/>
</dbReference>
<gene>
    <name evidence="11" type="ORF">HBF25_14800</name>
</gene>
<dbReference type="Proteomes" id="UP000490980">
    <property type="component" value="Unassembled WGS sequence"/>
</dbReference>
<evidence type="ECO:0000256" key="6">
    <source>
        <dbReference type="ARBA" id="ARBA00022692"/>
    </source>
</evidence>
<dbReference type="PANTHER" id="PTHR35091">
    <property type="entry name" value="FLAGELLAR PROTEIN FLIL"/>
    <property type="match status" value="1"/>
</dbReference>
<dbReference type="EMBL" id="JAARLZ010000008">
    <property type="protein sequence ID" value="NII07652.1"/>
    <property type="molecule type" value="Genomic_DNA"/>
</dbReference>
<keyword evidence="4" id="KW-1003">Cell membrane</keyword>
<evidence type="ECO:0000313" key="12">
    <source>
        <dbReference type="Proteomes" id="UP000490980"/>
    </source>
</evidence>
<keyword evidence="9 10" id="KW-0472">Membrane</keyword>
<keyword evidence="11" id="KW-0969">Cilium</keyword>
<dbReference type="GO" id="GO:0071978">
    <property type="term" value="P:bacterial-type flagellum-dependent swarming motility"/>
    <property type="evidence" value="ECO:0007669"/>
    <property type="project" value="TreeGrafter"/>
</dbReference>
<proteinExistence type="inferred from homology"/>
<dbReference type="InterPro" id="IPR005503">
    <property type="entry name" value="FliL"/>
</dbReference>
<reference evidence="11 12" key="1">
    <citation type="submission" date="2020-03" db="EMBL/GenBank/DDBJ databases">
        <authorList>
            <person name="Lai Q."/>
        </authorList>
    </citation>
    <scope>NUCLEOTIDE SEQUENCE [LARGE SCALE GENOMIC DNA]</scope>
    <source>
        <strain evidence="11 12">CCUG 25036</strain>
    </source>
</reference>
<evidence type="ECO:0000256" key="5">
    <source>
        <dbReference type="ARBA" id="ARBA00022500"/>
    </source>
</evidence>
<evidence type="ECO:0000256" key="3">
    <source>
        <dbReference type="ARBA" id="ARBA00008281"/>
    </source>
</evidence>
<dbReference type="RefSeq" id="WP_166949728.1">
    <property type="nucleotide sequence ID" value="NZ_CP077072.1"/>
</dbReference>
<dbReference type="AlphaFoldDB" id="A0A7X5UC82"/>
<dbReference type="Pfam" id="PF03748">
    <property type="entry name" value="FliL"/>
    <property type="match status" value="1"/>
</dbReference>
<dbReference type="PANTHER" id="PTHR35091:SF2">
    <property type="entry name" value="FLAGELLAR PROTEIN FLIL"/>
    <property type="match status" value="1"/>
</dbReference>
<evidence type="ECO:0000256" key="1">
    <source>
        <dbReference type="ARBA" id="ARBA00002254"/>
    </source>
</evidence>
<feature type="transmembrane region" description="Helical" evidence="10">
    <location>
        <begin position="23"/>
        <end position="43"/>
    </location>
</feature>
<dbReference type="GO" id="GO:0006935">
    <property type="term" value="P:chemotaxis"/>
    <property type="evidence" value="ECO:0007669"/>
    <property type="project" value="UniProtKB-KW"/>
</dbReference>
<keyword evidence="12" id="KW-1185">Reference proteome</keyword>
<keyword evidence="5 10" id="KW-0145">Chemotaxis</keyword>
<evidence type="ECO:0000256" key="8">
    <source>
        <dbReference type="ARBA" id="ARBA00022989"/>
    </source>
</evidence>
<comment type="similarity">
    <text evidence="3 10">Belongs to the FliL family.</text>
</comment>
<comment type="function">
    <text evidence="1 10">Controls the rotational direction of flagella during chemotaxis.</text>
</comment>
<evidence type="ECO:0000256" key="9">
    <source>
        <dbReference type="ARBA" id="ARBA00023136"/>
    </source>
</evidence>
<keyword evidence="8 10" id="KW-1133">Transmembrane helix</keyword>
<keyword evidence="11" id="KW-0966">Cell projection</keyword>
<keyword evidence="7 10" id="KW-0283">Flagellar rotation</keyword>
<comment type="caution">
    <text evidence="11">The sequence shown here is derived from an EMBL/GenBank/DDBJ whole genome shotgun (WGS) entry which is preliminary data.</text>
</comment>
<name>A0A7X5UC82_9GAMM</name>